<evidence type="ECO:0000259" key="19">
    <source>
        <dbReference type="PROSITE" id="PS50894"/>
    </source>
</evidence>
<dbReference type="GO" id="GO:0000155">
    <property type="term" value="F:phosphorelay sensor kinase activity"/>
    <property type="evidence" value="ECO:0007669"/>
    <property type="project" value="InterPro"/>
</dbReference>
<dbReference type="PANTHER" id="PTHR43047:SF72">
    <property type="entry name" value="OSMOSENSING HISTIDINE PROTEIN KINASE SLN1"/>
    <property type="match status" value="1"/>
</dbReference>
<evidence type="ECO:0000256" key="2">
    <source>
        <dbReference type="ARBA" id="ARBA00004429"/>
    </source>
</evidence>
<dbReference type="SUPFAM" id="SSF47384">
    <property type="entry name" value="Homodimeric domain of signal transducing histidine kinase"/>
    <property type="match status" value="1"/>
</dbReference>
<dbReference type="EMBL" id="MWQY01000002">
    <property type="protein sequence ID" value="ORC37929.1"/>
    <property type="molecule type" value="Genomic_DNA"/>
</dbReference>
<dbReference type="Gene3D" id="1.20.120.160">
    <property type="entry name" value="HPT domain"/>
    <property type="match status" value="1"/>
</dbReference>
<dbReference type="Proteomes" id="UP000192343">
    <property type="component" value="Unassembled WGS sequence"/>
</dbReference>
<comment type="catalytic activity">
    <reaction evidence="1">
        <text>ATP + protein L-histidine = ADP + protein N-phospho-L-histidine.</text>
        <dbReference type="EC" id="2.7.13.3"/>
    </reaction>
</comment>
<dbReference type="Gene3D" id="1.10.287.130">
    <property type="match status" value="1"/>
</dbReference>
<dbReference type="Pfam" id="PF01627">
    <property type="entry name" value="Hpt"/>
    <property type="match status" value="1"/>
</dbReference>
<evidence type="ECO:0000256" key="16">
    <source>
        <dbReference type="SAM" id="Phobius"/>
    </source>
</evidence>
<dbReference type="SUPFAM" id="SSF47226">
    <property type="entry name" value="Histidine-containing phosphotransfer domain, HPT domain"/>
    <property type="match status" value="1"/>
</dbReference>
<dbReference type="InterPro" id="IPR005467">
    <property type="entry name" value="His_kinase_dom"/>
</dbReference>
<dbReference type="SUPFAM" id="SSF55874">
    <property type="entry name" value="ATPase domain of HSP90 chaperone/DNA topoisomerase II/histidine kinase"/>
    <property type="match status" value="1"/>
</dbReference>
<evidence type="ECO:0000313" key="21">
    <source>
        <dbReference type="Proteomes" id="UP000192343"/>
    </source>
</evidence>
<dbReference type="FunFam" id="1.10.287.130:FF:000001">
    <property type="entry name" value="Two-component sensor histidine kinase"/>
    <property type="match status" value="1"/>
</dbReference>
<keyword evidence="5" id="KW-0997">Cell inner membrane</keyword>
<dbReference type="SMART" id="SM00388">
    <property type="entry name" value="HisKA"/>
    <property type="match status" value="1"/>
</dbReference>
<feature type="transmembrane region" description="Helical" evidence="16">
    <location>
        <begin position="373"/>
        <end position="393"/>
    </location>
</feature>
<organism evidence="20 21">
    <name type="scientific">Marispirochaeta aestuarii</name>
    <dbReference type="NCBI Taxonomy" id="1963862"/>
    <lineage>
        <taxon>Bacteria</taxon>
        <taxon>Pseudomonadati</taxon>
        <taxon>Spirochaetota</taxon>
        <taxon>Spirochaetia</taxon>
        <taxon>Spirochaetales</taxon>
        <taxon>Spirochaetaceae</taxon>
        <taxon>Marispirochaeta</taxon>
    </lineage>
</organism>
<keyword evidence="12" id="KW-0902">Two-component regulatory system</keyword>
<keyword evidence="6 15" id="KW-0597">Phosphoprotein</keyword>
<dbReference type="InterPro" id="IPR036097">
    <property type="entry name" value="HisK_dim/P_sf"/>
</dbReference>
<dbReference type="InterPro" id="IPR001789">
    <property type="entry name" value="Sig_transdc_resp-reg_receiver"/>
</dbReference>
<keyword evidence="21" id="KW-1185">Reference proteome</keyword>
<dbReference type="InterPro" id="IPR008207">
    <property type="entry name" value="Sig_transdc_His_kin_Hpt_dom"/>
</dbReference>
<dbReference type="Pfam" id="PF00512">
    <property type="entry name" value="HisKA"/>
    <property type="match status" value="1"/>
</dbReference>
<dbReference type="SUPFAM" id="SSF52172">
    <property type="entry name" value="CheY-like"/>
    <property type="match status" value="1"/>
</dbReference>
<feature type="transmembrane region" description="Helical" evidence="16">
    <location>
        <begin position="277"/>
        <end position="296"/>
    </location>
</feature>
<dbReference type="InterPro" id="IPR036641">
    <property type="entry name" value="HPT_dom_sf"/>
</dbReference>
<sequence length="939" mass="105360">MANYRSSVSVWRVWFVSALVLFLFPLSGEDPAAKHIHKIEDPSSVAYQWEIIWNNGSEHRQLLEPGDILHFPQGSMPKQIRQRALFTVNPQFRNVGGFLLKTEVLGSLRVFLNGSLLDEQDSPISTGSVKQRRIALIDLPRDRINFNGVNEVFVDFDIQEQEAFVHDVQIARKNGLSNFINPRRINFFNAQLYTFFCIFMVYYTLIYFRVRRNEIFHLYIGAANLFFAFYFYRMAYEPFFLPPLLSFVISKAALPLAIGFCAVSFMEYFSIYERKWLRYLILLNSLVLSAIILVIPGNESEAYDVFSITLIPLVPVLIYIFHITVKAMLTGNPDARFIFAGIVIAVLFGLHDMVYAILKVTDSGNRLYAAPFMWLQGVGLFIFNLSIFTSLALRTMRARTELENYTSRVEDLVAQRTAELDAATERAETANRAKSDFLANVSHEMRTPLNAIMGFGEALSGSLGQDAGSRQYAELIVEESQRLSELIDQLLDISKIEAGKLDLIEEPFDVPELLRSIEEILRPKAEARGIGFSVELSPGLPRQVLGDGLRLRQVLINLLDNGIKFTSRGRVSLIADGEYESEEIVFLHFTVSDTGIGIKEADLKRLFDKFYQVEAGRTRSARGFGLGTAISKLIIDKMGGTIGVSSVYGEGTVFDVQVPMRCVESDGIFDPLVRPDSLVRMLPPPDCRILVVDDYPSNLTIAQHHLAEAGCRVACARGGAEALDLLLTREYDCVFMDISMPDMDGCEVVRRIRSSGISVPVIALTANAYSRDFAAYMEAGMNDILVKPFRRNELIDMAARWSSSGGDSASEDFFREDGNEPSHREIIDLSRLLSDFNNNKSFVRDLISGFIIDAEDRIARIRQGVSSMDDLVVHRESHAVKGAAYNLRAESVGAAAKLLEAEAKAGTMQNAPACLQEIESELKRLKDYLARIEMSGRNL</sequence>
<keyword evidence="11 16" id="KW-1133">Transmembrane helix</keyword>
<dbReference type="Gene3D" id="3.40.50.2300">
    <property type="match status" value="1"/>
</dbReference>
<feature type="modified residue" description="Phosphohistidine" evidence="14">
    <location>
        <position position="878"/>
    </location>
</feature>
<evidence type="ECO:0000256" key="14">
    <source>
        <dbReference type="PROSITE-ProRule" id="PRU00110"/>
    </source>
</evidence>
<dbReference type="CDD" id="cd16922">
    <property type="entry name" value="HATPase_EvgS-ArcB-TorS-like"/>
    <property type="match status" value="1"/>
</dbReference>
<name>A0A1Y1S2I7_9SPIO</name>
<dbReference type="GO" id="GO:0009927">
    <property type="term" value="F:histidine phosphotransfer kinase activity"/>
    <property type="evidence" value="ECO:0007669"/>
    <property type="project" value="TreeGrafter"/>
</dbReference>
<dbReference type="EC" id="2.7.13.3" evidence="3"/>
<dbReference type="InterPro" id="IPR011623">
    <property type="entry name" value="7TMR_DISM_rcpt_extracell_dom1"/>
</dbReference>
<dbReference type="PANTHER" id="PTHR43047">
    <property type="entry name" value="TWO-COMPONENT HISTIDINE PROTEIN KINASE"/>
    <property type="match status" value="1"/>
</dbReference>
<evidence type="ECO:0000256" key="11">
    <source>
        <dbReference type="ARBA" id="ARBA00022989"/>
    </source>
</evidence>
<dbReference type="PROSITE" id="PS50894">
    <property type="entry name" value="HPT"/>
    <property type="match status" value="1"/>
</dbReference>
<dbReference type="SMART" id="SM00387">
    <property type="entry name" value="HATPase_c"/>
    <property type="match status" value="1"/>
</dbReference>
<dbReference type="Pfam" id="PF00072">
    <property type="entry name" value="Response_reg"/>
    <property type="match status" value="1"/>
</dbReference>
<dbReference type="InterPro" id="IPR036890">
    <property type="entry name" value="HATPase_C_sf"/>
</dbReference>
<dbReference type="STRING" id="1963862.B4O97_02725"/>
<keyword evidence="9" id="KW-0418">Kinase</keyword>
<dbReference type="Pfam" id="PF07695">
    <property type="entry name" value="7TMR-DISM_7TM"/>
    <property type="match status" value="1"/>
</dbReference>
<evidence type="ECO:0000256" key="10">
    <source>
        <dbReference type="ARBA" id="ARBA00022840"/>
    </source>
</evidence>
<evidence type="ECO:0000256" key="9">
    <source>
        <dbReference type="ARBA" id="ARBA00022777"/>
    </source>
</evidence>
<gene>
    <name evidence="20" type="ORF">B4O97_02725</name>
</gene>
<protein>
    <recommendedName>
        <fullName evidence="3">histidine kinase</fullName>
        <ecNumber evidence="3">2.7.13.3</ecNumber>
    </recommendedName>
</protein>
<feature type="domain" description="Histidine kinase" evidence="17">
    <location>
        <begin position="440"/>
        <end position="662"/>
    </location>
</feature>
<evidence type="ECO:0000259" key="18">
    <source>
        <dbReference type="PROSITE" id="PS50110"/>
    </source>
</evidence>
<keyword evidence="8 16" id="KW-0812">Transmembrane</keyword>
<evidence type="ECO:0000256" key="15">
    <source>
        <dbReference type="PROSITE-ProRule" id="PRU00169"/>
    </source>
</evidence>
<evidence type="ECO:0000256" key="7">
    <source>
        <dbReference type="ARBA" id="ARBA00022679"/>
    </source>
</evidence>
<evidence type="ECO:0000256" key="8">
    <source>
        <dbReference type="ARBA" id="ARBA00022692"/>
    </source>
</evidence>
<reference evidence="20 21" key="1">
    <citation type="submission" date="2017-03" db="EMBL/GenBank/DDBJ databases">
        <title>Draft Genome sequence of Marispirochaeta sp. strain JC444.</title>
        <authorList>
            <person name="Shivani Y."/>
            <person name="Subhash Y."/>
            <person name="Sasikala C."/>
            <person name="Ramana C."/>
        </authorList>
    </citation>
    <scope>NUCLEOTIDE SEQUENCE [LARGE SCALE GENOMIC DNA]</scope>
    <source>
        <strain evidence="20 21">JC444</strain>
    </source>
</reference>
<evidence type="ECO:0000256" key="6">
    <source>
        <dbReference type="ARBA" id="ARBA00022553"/>
    </source>
</evidence>
<dbReference type="Gene3D" id="3.30.565.10">
    <property type="entry name" value="Histidine kinase-like ATPase, C-terminal domain"/>
    <property type="match status" value="1"/>
</dbReference>
<feature type="transmembrane region" description="Helical" evidence="16">
    <location>
        <begin position="337"/>
        <end position="358"/>
    </location>
</feature>
<comment type="subcellular location">
    <subcellularLocation>
        <location evidence="2">Cell inner membrane</location>
        <topology evidence="2">Multi-pass membrane protein</topology>
    </subcellularLocation>
</comment>
<dbReference type="PROSITE" id="PS50109">
    <property type="entry name" value="HIS_KIN"/>
    <property type="match status" value="1"/>
</dbReference>
<dbReference type="InterPro" id="IPR004358">
    <property type="entry name" value="Sig_transdc_His_kin-like_C"/>
</dbReference>
<dbReference type="OrthoDB" id="6192248at2"/>
<evidence type="ECO:0000256" key="3">
    <source>
        <dbReference type="ARBA" id="ARBA00012438"/>
    </source>
</evidence>
<dbReference type="FunFam" id="3.30.565.10:FF:000010">
    <property type="entry name" value="Sensor histidine kinase RcsC"/>
    <property type="match status" value="1"/>
</dbReference>
<feature type="domain" description="Response regulatory" evidence="18">
    <location>
        <begin position="688"/>
        <end position="802"/>
    </location>
</feature>
<keyword evidence="10" id="KW-0067">ATP-binding</keyword>
<feature type="modified residue" description="4-aspartylphosphate" evidence="15">
    <location>
        <position position="737"/>
    </location>
</feature>
<dbReference type="AlphaFoldDB" id="A0A1Y1S2I7"/>
<keyword evidence="13 16" id="KW-0472">Membrane</keyword>
<feature type="transmembrane region" description="Helical" evidence="16">
    <location>
        <begin position="302"/>
        <end position="325"/>
    </location>
</feature>
<evidence type="ECO:0000256" key="12">
    <source>
        <dbReference type="ARBA" id="ARBA00023012"/>
    </source>
</evidence>
<evidence type="ECO:0000256" key="1">
    <source>
        <dbReference type="ARBA" id="ARBA00000085"/>
    </source>
</evidence>
<feature type="transmembrane region" description="Helical" evidence="16">
    <location>
        <begin position="244"/>
        <end position="265"/>
    </location>
</feature>
<dbReference type="SMART" id="SM00448">
    <property type="entry name" value="REC"/>
    <property type="match status" value="1"/>
</dbReference>
<proteinExistence type="predicted"/>
<evidence type="ECO:0000313" key="20">
    <source>
        <dbReference type="EMBL" id="ORC37929.1"/>
    </source>
</evidence>
<dbReference type="InterPro" id="IPR011006">
    <property type="entry name" value="CheY-like_superfamily"/>
</dbReference>
<dbReference type="CDD" id="cd00082">
    <property type="entry name" value="HisKA"/>
    <property type="match status" value="1"/>
</dbReference>
<dbReference type="PRINTS" id="PR00344">
    <property type="entry name" value="BCTRLSENSOR"/>
</dbReference>
<keyword evidence="7" id="KW-0808">Transferase</keyword>
<dbReference type="InterPro" id="IPR003661">
    <property type="entry name" value="HisK_dim/P_dom"/>
</dbReference>
<feature type="domain" description="HPt" evidence="19">
    <location>
        <begin position="839"/>
        <end position="932"/>
    </location>
</feature>
<evidence type="ECO:0000259" key="17">
    <source>
        <dbReference type="PROSITE" id="PS50109"/>
    </source>
</evidence>
<feature type="transmembrane region" description="Helical" evidence="16">
    <location>
        <begin position="215"/>
        <end position="232"/>
    </location>
</feature>
<evidence type="ECO:0000256" key="5">
    <source>
        <dbReference type="ARBA" id="ARBA00022519"/>
    </source>
</evidence>
<dbReference type="RefSeq" id="WP_083048074.1">
    <property type="nucleotide sequence ID" value="NZ_MWQY01000002.1"/>
</dbReference>
<dbReference type="GO" id="GO:0005886">
    <property type="term" value="C:plasma membrane"/>
    <property type="evidence" value="ECO:0007669"/>
    <property type="project" value="UniProtKB-SubCell"/>
</dbReference>
<keyword evidence="4" id="KW-1003">Cell membrane</keyword>
<dbReference type="InterPro" id="IPR003594">
    <property type="entry name" value="HATPase_dom"/>
</dbReference>
<dbReference type="Pfam" id="PF02518">
    <property type="entry name" value="HATPase_c"/>
    <property type="match status" value="1"/>
</dbReference>
<keyword evidence="10" id="KW-0547">Nucleotide-binding</keyword>
<dbReference type="PROSITE" id="PS50110">
    <property type="entry name" value="RESPONSE_REGULATORY"/>
    <property type="match status" value="1"/>
</dbReference>
<evidence type="ECO:0000256" key="4">
    <source>
        <dbReference type="ARBA" id="ARBA00022475"/>
    </source>
</evidence>
<accession>A0A1Y1S2I7</accession>
<evidence type="ECO:0000256" key="13">
    <source>
        <dbReference type="ARBA" id="ARBA00023136"/>
    </source>
</evidence>
<comment type="caution">
    <text evidence="20">The sequence shown here is derived from an EMBL/GenBank/DDBJ whole genome shotgun (WGS) entry which is preliminary data.</text>
</comment>
<dbReference type="CDD" id="cd17546">
    <property type="entry name" value="REC_hyHK_CKI1_RcsC-like"/>
    <property type="match status" value="1"/>
</dbReference>
<feature type="transmembrane region" description="Helical" evidence="16">
    <location>
        <begin position="190"/>
        <end position="208"/>
    </location>
</feature>